<keyword evidence="2" id="KW-1185">Reference proteome</keyword>
<sequence>MENYIHKQLDAIYNDFKSEIDQLDELCSLHDLRFNYGHLPNYFHSSIQQLYLLRYFPAYVFEYYRIFKKVIEFNHVDTPYKVLSIGVGSLLDYYGLELAMKEVGLNVQEYAYYTGVDKVDWMYKDSLGNHDCTFIAGDINQITPTILEEFNIIIFPKSIGEFPETAFQDLMSLLEKVNFSERKIVLISSIRDSQLTIDKDRFKNIVNLFGTSQGLSDLDPQTDYYYFKDHSIRDLNDYFTYPEHIRRFLINLQEQCKSYDPTSHLCVAECENYLNKSPILRTRLIKYQIKRLEEKEGV</sequence>
<organism evidence="1 2">
    <name type="scientific">Anaerobacillus alkalilacustris</name>
    <dbReference type="NCBI Taxonomy" id="393763"/>
    <lineage>
        <taxon>Bacteria</taxon>
        <taxon>Bacillati</taxon>
        <taxon>Bacillota</taxon>
        <taxon>Bacilli</taxon>
        <taxon>Bacillales</taxon>
        <taxon>Bacillaceae</taxon>
        <taxon>Anaerobacillus</taxon>
    </lineage>
</organism>
<protein>
    <submittedName>
        <fullName evidence="1">Uncharacterized protein</fullName>
    </submittedName>
</protein>
<dbReference type="RefSeq" id="WP_071308811.1">
    <property type="nucleotide sequence ID" value="NZ_MLQR01000010.1"/>
</dbReference>
<gene>
    <name evidence="1" type="ORF">BKP37_06425</name>
</gene>
<dbReference type="OrthoDB" id="9803772at2"/>
<proteinExistence type="predicted"/>
<comment type="caution">
    <text evidence="1">The sequence shown here is derived from an EMBL/GenBank/DDBJ whole genome shotgun (WGS) entry which is preliminary data.</text>
</comment>
<accession>A0A1S2LVJ5</accession>
<dbReference type="AlphaFoldDB" id="A0A1S2LVJ5"/>
<dbReference type="EMBL" id="MLQR01000010">
    <property type="protein sequence ID" value="OIJ16354.1"/>
    <property type="molecule type" value="Genomic_DNA"/>
</dbReference>
<evidence type="ECO:0000313" key="1">
    <source>
        <dbReference type="EMBL" id="OIJ16354.1"/>
    </source>
</evidence>
<reference evidence="1 2" key="1">
    <citation type="submission" date="2016-10" db="EMBL/GenBank/DDBJ databases">
        <title>Draft genome sequences of four alkaliphilic bacteria belonging to the Anaerobacillus genus.</title>
        <authorList>
            <person name="Bassil N.M."/>
            <person name="Lloyd J.R."/>
        </authorList>
    </citation>
    <scope>NUCLEOTIDE SEQUENCE [LARGE SCALE GENOMIC DNA]</scope>
    <source>
        <strain evidence="1 2">DSM 18345</strain>
    </source>
</reference>
<evidence type="ECO:0000313" key="2">
    <source>
        <dbReference type="Proteomes" id="UP000179524"/>
    </source>
</evidence>
<name>A0A1S2LVJ5_9BACI</name>
<dbReference type="Proteomes" id="UP000179524">
    <property type="component" value="Unassembled WGS sequence"/>
</dbReference>